<dbReference type="InterPro" id="IPR023696">
    <property type="entry name" value="Ureohydrolase_dom_sf"/>
</dbReference>
<dbReference type="Proteomes" id="UP000542342">
    <property type="component" value="Unassembled WGS sequence"/>
</dbReference>
<dbReference type="Pfam" id="PF00491">
    <property type="entry name" value="Arginase"/>
    <property type="match status" value="1"/>
</dbReference>
<comment type="similarity">
    <text evidence="3">Belongs to the arginase family.</text>
</comment>
<evidence type="ECO:0000256" key="2">
    <source>
        <dbReference type="ARBA" id="ARBA00022801"/>
    </source>
</evidence>
<dbReference type="InterPro" id="IPR006035">
    <property type="entry name" value="Ureohydrolase"/>
</dbReference>
<evidence type="ECO:0000313" key="5">
    <source>
        <dbReference type="Proteomes" id="UP000542342"/>
    </source>
</evidence>
<comment type="caution">
    <text evidence="4">The sequence shown here is derived from an EMBL/GenBank/DDBJ whole genome shotgun (WGS) entry which is preliminary data.</text>
</comment>
<proteinExistence type="inferred from homology"/>
<dbReference type="AlphaFoldDB" id="A0A7V9AB48"/>
<evidence type="ECO:0000313" key="4">
    <source>
        <dbReference type="EMBL" id="MBA2225564.1"/>
    </source>
</evidence>
<accession>A0A7V9AB48</accession>
<keyword evidence="1" id="KW-0479">Metal-binding</keyword>
<keyword evidence="5" id="KW-1185">Reference proteome</keyword>
<organism evidence="4 5">
    <name type="scientific">Thermogemmata fonticola</name>
    <dbReference type="NCBI Taxonomy" id="2755323"/>
    <lineage>
        <taxon>Bacteria</taxon>
        <taxon>Pseudomonadati</taxon>
        <taxon>Planctomycetota</taxon>
        <taxon>Planctomycetia</taxon>
        <taxon>Gemmatales</taxon>
        <taxon>Gemmataceae</taxon>
        <taxon>Thermogemmata</taxon>
    </lineage>
</organism>
<dbReference type="PROSITE" id="PS51409">
    <property type="entry name" value="ARGINASE_2"/>
    <property type="match status" value="1"/>
</dbReference>
<dbReference type="GO" id="GO:0033389">
    <property type="term" value="P:putrescine biosynthetic process from arginine, via agmatine"/>
    <property type="evidence" value="ECO:0007669"/>
    <property type="project" value="TreeGrafter"/>
</dbReference>
<dbReference type="GO" id="GO:0046872">
    <property type="term" value="F:metal ion binding"/>
    <property type="evidence" value="ECO:0007669"/>
    <property type="project" value="UniProtKB-KW"/>
</dbReference>
<dbReference type="PANTHER" id="PTHR11358:SF26">
    <property type="entry name" value="GUANIDINO ACID HYDROLASE, MITOCHONDRIAL"/>
    <property type="match status" value="1"/>
</dbReference>
<protein>
    <submittedName>
        <fullName evidence="4">Arginase family protein</fullName>
    </submittedName>
</protein>
<dbReference type="RefSeq" id="WP_194536978.1">
    <property type="nucleotide sequence ID" value="NZ_JACEFB010000002.1"/>
</dbReference>
<keyword evidence="2" id="KW-0378">Hydrolase</keyword>
<gene>
    <name evidence="4" type="ORF">H0921_05235</name>
</gene>
<evidence type="ECO:0000256" key="1">
    <source>
        <dbReference type="ARBA" id="ARBA00022723"/>
    </source>
</evidence>
<dbReference type="PANTHER" id="PTHR11358">
    <property type="entry name" value="ARGINASE/AGMATINASE"/>
    <property type="match status" value="1"/>
</dbReference>
<dbReference type="SUPFAM" id="SSF52768">
    <property type="entry name" value="Arginase/deacetylase"/>
    <property type="match status" value="1"/>
</dbReference>
<evidence type="ECO:0000256" key="3">
    <source>
        <dbReference type="PROSITE-ProRule" id="PRU00742"/>
    </source>
</evidence>
<reference evidence="4 5" key="1">
    <citation type="submission" date="2020-07" db="EMBL/GenBank/DDBJ databases">
        <title>Thermogemmata thermophila gen. nov., sp. nov., a novel moderate thermophilic planctomycete from a Kamchatka hot spring.</title>
        <authorList>
            <person name="Elcheninov A.G."/>
            <person name="Podosokorskaya O.A."/>
            <person name="Kovaleva O.L."/>
            <person name="Novikov A."/>
            <person name="Bonch-Osmolovskaya E.A."/>
            <person name="Toshchakov S.V."/>
            <person name="Kublanov I.V."/>
        </authorList>
    </citation>
    <scope>NUCLEOTIDE SEQUENCE [LARGE SCALE GENOMIC DNA]</scope>
    <source>
        <strain evidence="4 5">2918</strain>
    </source>
</reference>
<dbReference type="GO" id="GO:0008783">
    <property type="term" value="F:agmatinase activity"/>
    <property type="evidence" value="ECO:0007669"/>
    <property type="project" value="TreeGrafter"/>
</dbReference>
<name>A0A7V9AB48_9BACT</name>
<dbReference type="EMBL" id="JACEFB010000002">
    <property type="protein sequence ID" value="MBA2225564.1"/>
    <property type="molecule type" value="Genomic_DNA"/>
</dbReference>
<sequence length="292" mass="33531">MNLAVRVFPWDQFGGAGTSQGATALADVVREIRRDAQREQQPCRTHTLRDRLHIQELAFTQPQHCRTWRERGRRWFRRTLQRHSFILWLGGNHLSVLPVLEELPPQTLVLQFDAHLDIHDFDDTLDTLSHGNYWRFLPQPRPSAIHLGHRDLFVPPEESRRYFTAVYSALDITTRLADVTADLQRQVSQASRVWIDIDVDVFDPALCPAVQHPLPFGLTSAAFWPLWQAVWSEKVLGVSLSEFDPGRDVRDQSLHMLGWFLEHLLLQAAQCQPMSAAEPEPSRRNDGTKPSG</sequence>
<dbReference type="Gene3D" id="3.40.800.10">
    <property type="entry name" value="Ureohydrolase domain"/>
    <property type="match status" value="1"/>
</dbReference>